<keyword evidence="2" id="KW-1003">Cell membrane</keyword>
<dbReference type="GO" id="GO:0005524">
    <property type="term" value="F:ATP binding"/>
    <property type="evidence" value="ECO:0007669"/>
    <property type="project" value="UniProtKB-KW"/>
</dbReference>
<dbReference type="InterPro" id="IPR017871">
    <property type="entry name" value="ABC_transporter-like_CS"/>
</dbReference>
<dbReference type="Pfam" id="PF00005">
    <property type="entry name" value="ABC_tran"/>
    <property type="match status" value="1"/>
</dbReference>
<dbReference type="PANTHER" id="PTHR42794">
    <property type="entry name" value="HEMIN IMPORT ATP-BINDING PROTEIN HMUV"/>
    <property type="match status" value="1"/>
</dbReference>
<evidence type="ECO:0000256" key="3">
    <source>
        <dbReference type="ARBA" id="ARBA00022741"/>
    </source>
</evidence>
<comment type="caution">
    <text evidence="8">The sequence shown here is derived from an EMBL/GenBank/DDBJ whole genome shotgun (WGS) entry which is preliminary data.</text>
</comment>
<evidence type="ECO:0000256" key="6">
    <source>
        <dbReference type="ARBA" id="ARBA00037066"/>
    </source>
</evidence>
<dbReference type="PROSITE" id="PS50893">
    <property type="entry name" value="ABC_TRANSPORTER_2"/>
    <property type="match status" value="1"/>
</dbReference>
<feature type="domain" description="ABC transporter" evidence="7">
    <location>
        <begin position="13"/>
        <end position="246"/>
    </location>
</feature>
<dbReference type="SUPFAM" id="SSF52540">
    <property type="entry name" value="P-loop containing nucleoside triphosphate hydrolases"/>
    <property type="match status" value="1"/>
</dbReference>
<dbReference type="InterPro" id="IPR003593">
    <property type="entry name" value="AAA+_ATPase"/>
</dbReference>
<evidence type="ECO:0000256" key="5">
    <source>
        <dbReference type="ARBA" id="ARBA00022967"/>
    </source>
</evidence>
<gene>
    <name evidence="8" type="primary">yusV</name>
    <name evidence="8" type="ORF">Tther_02128</name>
</gene>
<reference evidence="8 9" key="1">
    <citation type="submission" date="2019-07" db="EMBL/GenBank/DDBJ databases">
        <title>Tepidimonas thermarum AA-1 draft genome.</title>
        <authorList>
            <person name="Da Costa M.S."/>
            <person name="Froufe H.J.C."/>
            <person name="Egas C."/>
            <person name="Albuquerque L."/>
        </authorList>
    </citation>
    <scope>NUCLEOTIDE SEQUENCE [LARGE SCALE GENOMIC DNA]</scope>
    <source>
        <strain evidence="8 9">AA-1</strain>
    </source>
</reference>
<evidence type="ECO:0000256" key="1">
    <source>
        <dbReference type="ARBA" id="ARBA00022448"/>
    </source>
</evidence>
<dbReference type="AlphaFoldDB" id="A0A554WXU5"/>
<dbReference type="PANTHER" id="PTHR42794:SF1">
    <property type="entry name" value="HEMIN IMPORT ATP-BINDING PROTEIN HMUV"/>
    <property type="match status" value="1"/>
</dbReference>
<dbReference type="Proteomes" id="UP000318542">
    <property type="component" value="Unassembled WGS sequence"/>
</dbReference>
<dbReference type="InterPro" id="IPR027417">
    <property type="entry name" value="P-loop_NTPase"/>
</dbReference>
<evidence type="ECO:0000259" key="7">
    <source>
        <dbReference type="PROSITE" id="PS50893"/>
    </source>
</evidence>
<dbReference type="InterPro" id="IPR003439">
    <property type="entry name" value="ABC_transporter-like_ATP-bd"/>
</dbReference>
<dbReference type="PROSITE" id="PS00211">
    <property type="entry name" value="ABC_TRANSPORTER_1"/>
    <property type="match status" value="1"/>
</dbReference>
<accession>A0A554WXU5</accession>
<evidence type="ECO:0000256" key="4">
    <source>
        <dbReference type="ARBA" id="ARBA00022840"/>
    </source>
</evidence>
<keyword evidence="4 8" id="KW-0067">ATP-binding</keyword>
<name>A0A554WXU5_9BURK</name>
<evidence type="ECO:0000256" key="2">
    <source>
        <dbReference type="ARBA" id="ARBA00022475"/>
    </source>
</evidence>
<protein>
    <submittedName>
        <fullName evidence="8">Putative siderophore transport system ATP-binding protein YusV</fullName>
    </submittedName>
</protein>
<keyword evidence="5" id="KW-1278">Translocase</keyword>
<evidence type="ECO:0000313" key="8">
    <source>
        <dbReference type="EMBL" id="TSE28394.1"/>
    </source>
</evidence>
<comment type="function">
    <text evidence="6">Part of the ABC transporter complex HmuTUV involved in hemin import. Responsible for energy coupling to the transport system.</text>
</comment>
<dbReference type="Gene3D" id="3.40.50.300">
    <property type="entry name" value="P-loop containing nucleotide triphosphate hydrolases"/>
    <property type="match status" value="1"/>
</dbReference>
<keyword evidence="2" id="KW-0472">Membrane</keyword>
<keyword evidence="1" id="KW-0813">Transport</keyword>
<proteinExistence type="predicted"/>
<dbReference type="SMART" id="SM00382">
    <property type="entry name" value="AAA"/>
    <property type="match status" value="1"/>
</dbReference>
<keyword evidence="9" id="KW-1185">Reference proteome</keyword>
<sequence>MVNQRLPIAAAAIAARGLSVRLGEAEILHDITLALPRGRWTCVVGPNGAGKSTLLKALAGLLPCRGQVALLGRPLADWPRRARAQQLAWLGQNEASADDLTVWDVAMLGRLPHLAWLGAPGHADRAAVERALRATQAWDWRARSLGQLSGGERQRVLLARALAVEAQVLLMDEPLANLDPPHQVDWLNLVHSLVREGRTVVSVLHEIGMALHADVLVVVVQGRITHQGACADPASHRALEAAFDHRIEVQAVKGQWVTMPRSGAGALEANDFSTRVGDNAASEE</sequence>
<dbReference type="GO" id="GO:0016887">
    <property type="term" value="F:ATP hydrolysis activity"/>
    <property type="evidence" value="ECO:0007669"/>
    <property type="project" value="InterPro"/>
</dbReference>
<keyword evidence="3" id="KW-0547">Nucleotide-binding</keyword>
<evidence type="ECO:0000313" key="9">
    <source>
        <dbReference type="Proteomes" id="UP000318542"/>
    </source>
</evidence>
<dbReference type="EMBL" id="VJOL01000049">
    <property type="protein sequence ID" value="TSE28394.1"/>
    <property type="molecule type" value="Genomic_DNA"/>
</dbReference>
<organism evidence="8 9">
    <name type="scientific">Tepidimonas thermarum</name>
    <dbReference type="NCBI Taxonomy" id="335431"/>
    <lineage>
        <taxon>Bacteria</taxon>
        <taxon>Pseudomonadati</taxon>
        <taxon>Pseudomonadota</taxon>
        <taxon>Betaproteobacteria</taxon>
        <taxon>Burkholderiales</taxon>
        <taxon>Tepidimonas</taxon>
    </lineage>
</organism>